<gene>
    <name evidence="1" type="ORF">ACFOGH_04515</name>
</gene>
<comment type="caution">
    <text evidence="1">The sequence shown here is derived from an EMBL/GenBank/DDBJ whole genome shotgun (WGS) entry which is preliminary data.</text>
</comment>
<sequence length="149" mass="15172">MPARTLGLIALLGLSACGSSSEMQLYPTAGPLAKETPPPVIHATADTTEGTSGALRFRLAGRTKCSGTWSALAPKVVSKTRGVSLTLRGGPGGKFDNSVESVGGINTGEIYAVCKDGTVVKGTFVMGSSTTSGTGEATDTRGNTYKLLF</sequence>
<evidence type="ECO:0000313" key="1">
    <source>
        <dbReference type="EMBL" id="MFC3180243.1"/>
    </source>
</evidence>
<organism evidence="1 2">
    <name type="scientific">Cypionkella sinensis</name>
    <dbReference type="NCBI Taxonomy" id="1756043"/>
    <lineage>
        <taxon>Bacteria</taxon>
        <taxon>Pseudomonadati</taxon>
        <taxon>Pseudomonadota</taxon>
        <taxon>Alphaproteobacteria</taxon>
        <taxon>Rhodobacterales</taxon>
        <taxon>Paracoccaceae</taxon>
        <taxon>Cypionkella</taxon>
    </lineage>
</organism>
<evidence type="ECO:0008006" key="3">
    <source>
        <dbReference type="Google" id="ProtNLM"/>
    </source>
</evidence>
<accession>A0ABV7IWV7</accession>
<dbReference type="RefSeq" id="WP_380071873.1">
    <property type="nucleotide sequence ID" value="NZ_JBHRTO010000001.1"/>
</dbReference>
<keyword evidence="2" id="KW-1185">Reference proteome</keyword>
<dbReference type="Proteomes" id="UP001595547">
    <property type="component" value="Unassembled WGS sequence"/>
</dbReference>
<dbReference type="PROSITE" id="PS51257">
    <property type="entry name" value="PROKAR_LIPOPROTEIN"/>
    <property type="match status" value="1"/>
</dbReference>
<reference evidence="2" key="1">
    <citation type="journal article" date="2019" name="Int. J. Syst. Evol. Microbiol.">
        <title>The Global Catalogue of Microorganisms (GCM) 10K type strain sequencing project: providing services to taxonomists for standard genome sequencing and annotation.</title>
        <authorList>
            <consortium name="The Broad Institute Genomics Platform"/>
            <consortium name="The Broad Institute Genome Sequencing Center for Infectious Disease"/>
            <person name="Wu L."/>
            <person name="Ma J."/>
        </authorList>
    </citation>
    <scope>NUCLEOTIDE SEQUENCE [LARGE SCALE GENOMIC DNA]</scope>
    <source>
        <strain evidence="2">KCTC 52039</strain>
    </source>
</reference>
<name>A0ABV7IWV7_9RHOB</name>
<evidence type="ECO:0000313" key="2">
    <source>
        <dbReference type="Proteomes" id="UP001595547"/>
    </source>
</evidence>
<proteinExistence type="predicted"/>
<protein>
    <recommendedName>
        <fullName evidence="3">Lipoprotein</fullName>
    </recommendedName>
</protein>
<dbReference type="EMBL" id="JBHRTO010000001">
    <property type="protein sequence ID" value="MFC3180243.1"/>
    <property type="molecule type" value="Genomic_DNA"/>
</dbReference>